<dbReference type="RefSeq" id="WP_419836894.1">
    <property type="nucleotide sequence ID" value="NZ_JAZBJP010000260.1"/>
</dbReference>
<organism evidence="1 2">
    <name type="scientific">Streptomyces bugieae</name>
    <dbReference type="NCBI Taxonomy" id="3098223"/>
    <lineage>
        <taxon>Bacteria</taxon>
        <taxon>Bacillati</taxon>
        <taxon>Actinomycetota</taxon>
        <taxon>Actinomycetes</taxon>
        <taxon>Kitasatosporales</taxon>
        <taxon>Streptomycetaceae</taxon>
        <taxon>Streptomyces</taxon>
    </lineage>
</organism>
<comment type="caution">
    <text evidence="1">The sequence shown here is derived from an EMBL/GenBank/DDBJ whole genome shotgun (WGS) entry which is preliminary data.</text>
</comment>
<dbReference type="InterPro" id="IPR011518">
    <property type="entry name" value="Transposase_36"/>
</dbReference>
<name>A0ABU7P4Y5_9ACTN</name>
<sequence length="84" mass="9648">PYGIYDIARNTGWVNVGTDHDTGEFAVESIRRWWRQRGRKDHPDADRLLITADCGGSNDPRRWTWKKHLAVCALESGLEITVCH</sequence>
<feature type="non-terminal residue" evidence="1">
    <location>
        <position position="84"/>
    </location>
</feature>
<dbReference type="EMBL" id="JAZBJP010000260">
    <property type="protein sequence ID" value="MEE4425670.1"/>
    <property type="molecule type" value="Genomic_DNA"/>
</dbReference>
<accession>A0ABU7P4Y5</accession>
<feature type="non-terminal residue" evidence="1">
    <location>
        <position position="1"/>
    </location>
</feature>
<gene>
    <name evidence="1" type="ORF">V2J85_41155</name>
</gene>
<keyword evidence="2" id="KW-1185">Reference proteome</keyword>
<evidence type="ECO:0000313" key="1">
    <source>
        <dbReference type="EMBL" id="MEE4425670.1"/>
    </source>
</evidence>
<protein>
    <submittedName>
        <fullName evidence="1">ISAzo13 family transposase</fullName>
    </submittedName>
</protein>
<dbReference type="Pfam" id="PF07592">
    <property type="entry name" value="DDE_Tnp_ISAZ013"/>
    <property type="match status" value="1"/>
</dbReference>
<reference evidence="1 2" key="1">
    <citation type="submission" date="2023-12" db="EMBL/GenBank/DDBJ databases">
        <title>30 novel species of actinomycetes from the DSMZ collection.</title>
        <authorList>
            <person name="Nouioui I."/>
        </authorList>
    </citation>
    <scope>NUCLEOTIDE SEQUENCE [LARGE SCALE GENOMIC DNA]</scope>
    <source>
        <strain evidence="1 2">DSM 41528</strain>
    </source>
</reference>
<evidence type="ECO:0000313" key="2">
    <source>
        <dbReference type="Proteomes" id="UP001307760"/>
    </source>
</evidence>
<proteinExistence type="predicted"/>
<dbReference type="Proteomes" id="UP001307760">
    <property type="component" value="Unassembled WGS sequence"/>
</dbReference>